<dbReference type="EMBL" id="LXQA010199042">
    <property type="protein sequence ID" value="MCI32824.1"/>
    <property type="molecule type" value="Genomic_DNA"/>
</dbReference>
<evidence type="ECO:0000313" key="3">
    <source>
        <dbReference type="Proteomes" id="UP000265520"/>
    </source>
</evidence>
<name>A0A392R9W9_9FABA</name>
<feature type="region of interest" description="Disordered" evidence="1">
    <location>
        <begin position="1"/>
        <end position="31"/>
    </location>
</feature>
<feature type="compositionally biased region" description="Acidic residues" evidence="1">
    <location>
        <begin position="79"/>
        <end position="88"/>
    </location>
</feature>
<evidence type="ECO:0000313" key="2">
    <source>
        <dbReference type="EMBL" id="MCI32824.1"/>
    </source>
</evidence>
<proteinExistence type="predicted"/>
<keyword evidence="3" id="KW-1185">Reference proteome</keyword>
<accession>A0A392R9W9</accession>
<organism evidence="2 3">
    <name type="scientific">Trifolium medium</name>
    <dbReference type="NCBI Taxonomy" id="97028"/>
    <lineage>
        <taxon>Eukaryota</taxon>
        <taxon>Viridiplantae</taxon>
        <taxon>Streptophyta</taxon>
        <taxon>Embryophyta</taxon>
        <taxon>Tracheophyta</taxon>
        <taxon>Spermatophyta</taxon>
        <taxon>Magnoliopsida</taxon>
        <taxon>eudicotyledons</taxon>
        <taxon>Gunneridae</taxon>
        <taxon>Pentapetalae</taxon>
        <taxon>rosids</taxon>
        <taxon>fabids</taxon>
        <taxon>Fabales</taxon>
        <taxon>Fabaceae</taxon>
        <taxon>Papilionoideae</taxon>
        <taxon>50 kb inversion clade</taxon>
        <taxon>NPAAA clade</taxon>
        <taxon>Hologalegina</taxon>
        <taxon>IRL clade</taxon>
        <taxon>Trifolieae</taxon>
        <taxon>Trifolium</taxon>
    </lineage>
</organism>
<reference evidence="2 3" key="1">
    <citation type="journal article" date="2018" name="Front. Plant Sci.">
        <title>Red Clover (Trifolium pratense) and Zigzag Clover (T. medium) - A Picture of Genomic Similarities and Differences.</title>
        <authorList>
            <person name="Dluhosova J."/>
            <person name="Istvanek J."/>
            <person name="Nedelnik J."/>
            <person name="Repkova J."/>
        </authorList>
    </citation>
    <scope>NUCLEOTIDE SEQUENCE [LARGE SCALE GENOMIC DNA]</scope>
    <source>
        <strain evidence="3">cv. 10/8</strain>
        <tissue evidence="2">Leaf</tissue>
    </source>
</reference>
<evidence type="ECO:0000256" key="1">
    <source>
        <dbReference type="SAM" id="MobiDB-lite"/>
    </source>
</evidence>
<dbReference type="AlphaFoldDB" id="A0A392R9W9"/>
<sequence length="101" mass="11149">MPSNTEDCRGDEDNFGDVHSGFDAEDENANVNVGHFADYDYNVYEEDESLWGELDAGDESDFGYSSDDLSESGNTVGNDLDENSDTDNESTHSDENADELF</sequence>
<feature type="region of interest" description="Disordered" evidence="1">
    <location>
        <begin position="50"/>
        <end position="101"/>
    </location>
</feature>
<dbReference type="Proteomes" id="UP000265520">
    <property type="component" value="Unassembled WGS sequence"/>
</dbReference>
<feature type="compositionally biased region" description="Acidic residues" evidence="1">
    <location>
        <begin position="50"/>
        <end position="61"/>
    </location>
</feature>
<protein>
    <submittedName>
        <fullName evidence="2">Uncharacterized protein</fullName>
    </submittedName>
</protein>
<comment type="caution">
    <text evidence="2">The sequence shown here is derived from an EMBL/GenBank/DDBJ whole genome shotgun (WGS) entry which is preliminary data.</text>
</comment>
<feature type="non-terminal residue" evidence="2">
    <location>
        <position position="101"/>
    </location>
</feature>
<feature type="compositionally biased region" description="Basic and acidic residues" evidence="1">
    <location>
        <begin position="1"/>
        <end position="12"/>
    </location>
</feature>